<feature type="domain" description="RNA polymerase sigma-70 region 2" evidence="5">
    <location>
        <begin position="19"/>
        <end position="86"/>
    </location>
</feature>
<dbReference type="GO" id="GO:0003677">
    <property type="term" value="F:DNA binding"/>
    <property type="evidence" value="ECO:0007669"/>
    <property type="project" value="UniProtKB-KW"/>
</dbReference>
<protein>
    <submittedName>
        <fullName evidence="6">Sigma-70 family RNA polymerase sigma factor</fullName>
    </submittedName>
</protein>
<organism evidence="6 7">
    <name type="scientific">Aureibaculum marinum</name>
    <dbReference type="NCBI Taxonomy" id="2487930"/>
    <lineage>
        <taxon>Bacteria</taxon>
        <taxon>Pseudomonadati</taxon>
        <taxon>Bacteroidota</taxon>
        <taxon>Flavobacteriia</taxon>
        <taxon>Flavobacteriales</taxon>
        <taxon>Flavobacteriaceae</taxon>
        <taxon>Aureibaculum</taxon>
    </lineage>
</organism>
<dbReference type="Pfam" id="PF04542">
    <property type="entry name" value="Sigma70_r2"/>
    <property type="match status" value="1"/>
</dbReference>
<accession>A0A3N4NWP0</accession>
<proteinExistence type="predicted"/>
<dbReference type="Proteomes" id="UP000270856">
    <property type="component" value="Unassembled WGS sequence"/>
</dbReference>
<sequence>MNNILIDLKTENNFAFGKLYQDNFTKISKFVQNNNGNQADAEDLFQDAMMVLVEKLRQDNFKLTASIDTYVYAICKNLWFKKLRNKNYEISVDEMQSFDFLNSINDSIEDEKNYLEKLKGYLVKITDHCNRLIHDIFFREKAIEQIQKDYGYSSRHNAQNQKHKCVEQIRKVKEKEEKLKKS</sequence>
<dbReference type="SUPFAM" id="SSF88946">
    <property type="entry name" value="Sigma2 domain of RNA polymerase sigma factors"/>
    <property type="match status" value="1"/>
</dbReference>
<dbReference type="InterPro" id="IPR014284">
    <property type="entry name" value="RNA_pol_sigma-70_dom"/>
</dbReference>
<dbReference type="InterPro" id="IPR007627">
    <property type="entry name" value="RNA_pol_sigma70_r2"/>
</dbReference>
<name>A0A3N4NWP0_9FLAO</name>
<dbReference type="NCBIfam" id="TIGR02937">
    <property type="entry name" value="sigma70-ECF"/>
    <property type="match status" value="1"/>
</dbReference>
<keyword evidence="7" id="KW-1185">Reference proteome</keyword>
<dbReference type="RefSeq" id="WP_123896673.1">
    <property type="nucleotide sequence ID" value="NZ_RPFJ01000004.1"/>
</dbReference>
<evidence type="ECO:0000313" key="7">
    <source>
        <dbReference type="Proteomes" id="UP000270856"/>
    </source>
</evidence>
<reference evidence="6 7" key="1">
    <citation type="submission" date="2018-11" db="EMBL/GenBank/DDBJ databases">
        <title>Aureibaculum marinum gen. nov., sp. nov., a member of the family Flavobacteriaceae isolated from the Bohai Sea.</title>
        <authorList>
            <person name="Ji X."/>
        </authorList>
    </citation>
    <scope>NUCLEOTIDE SEQUENCE [LARGE SCALE GENOMIC DNA]</scope>
    <source>
        <strain evidence="6 7">BH-SD17</strain>
    </source>
</reference>
<keyword evidence="3" id="KW-0238">DNA-binding</keyword>
<evidence type="ECO:0000256" key="4">
    <source>
        <dbReference type="ARBA" id="ARBA00023163"/>
    </source>
</evidence>
<dbReference type="PANTHER" id="PTHR43133">
    <property type="entry name" value="RNA POLYMERASE ECF-TYPE SIGMA FACTO"/>
    <property type="match status" value="1"/>
</dbReference>
<keyword evidence="1" id="KW-0805">Transcription regulation</keyword>
<dbReference type="InterPro" id="IPR013325">
    <property type="entry name" value="RNA_pol_sigma_r2"/>
</dbReference>
<evidence type="ECO:0000256" key="1">
    <source>
        <dbReference type="ARBA" id="ARBA00023015"/>
    </source>
</evidence>
<evidence type="ECO:0000313" key="6">
    <source>
        <dbReference type="EMBL" id="RPD99147.1"/>
    </source>
</evidence>
<dbReference type="InterPro" id="IPR039425">
    <property type="entry name" value="RNA_pol_sigma-70-like"/>
</dbReference>
<evidence type="ECO:0000259" key="5">
    <source>
        <dbReference type="Pfam" id="PF04542"/>
    </source>
</evidence>
<dbReference type="OrthoDB" id="1163416at2"/>
<evidence type="ECO:0000256" key="2">
    <source>
        <dbReference type="ARBA" id="ARBA00023082"/>
    </source>
</evidence>
<dbReference type="Gene3D" id="1.10.1740.10">
    <property type="match status" value="1"/>
</dbReference>
<keyword evidence="4" id="KW-0804">Transcription</keyword>
<evidence type="ECO:0000256" key="3">
    <source>
        <dbReference type="ARBA" id="ARBA00023125"/>
    </source>
</evidence>
<dbReference type="GO" id="GO:0006352">
    <property type="term" value="P:DNA-templated transcription initiation"/>
    <property type="evidence" value="ECO:0007669"/>
    <property type="project" value="InterPro"/>
</dbReference>
<dbReference type="GO" id="GO:0016987">
    <property type="term" value="F:sigma factor activity"/>
    <property type="evidence" value="ECO:0007669"/>
    <property type="project" value="UniProtKB-KW"/>
</dbReference>
<gene>
    <name evidence="6" type="ORF">EGM88_03920</name>
</gene>
<comment type="caution">
    <text evidence="6">The sequence shown here is derived from an EMBL/GenBank/DDBJ whole genome shotgun (WGS) entry which is preliminary data.</text>
</comment>
<keyword evidence="2" id="KW-0731">Sigma factor</keyword>
<dbReference type="EMBL" id="RPFJ01000004">
    <property type="protein sequence ID" value="RPD99147.1"/>
    <property type="molecule type" value="Genomic_DNA"/>
</dbReference>
<dbReference type="AlphaFoldDB" id="A0A3N4NWP0"/>
<dbReference type="PANTHER" id="PTHR43133:SF8">
    <property type="entry name" value="RNA POLYMERASE SIGMA FACTOR HI_1459-RELATED"/>
    <property type="match status" value="1"/>
</dbReference>